<reference evidence="2" key="1">
    <citation type="journal article" date="2019" name="Nat. Commun.">
        <title>The genome of broomcorn millet.</title>
        <authorList>
            <person name="Zou C."/>
            <person name="Miki D."/>
            <person name="Li D."/>
            <person name="Tang Q."/>
            <person name="Xiao L."/>
            <person name="Rajput S."/>
            <person name="Deng P."/>
            <person name="Jia W."/>
            <person name="Huang R."/>
            <person name="Zhang M."/>
            <person name="Sun Y."/>
            <person name="Hu J."/>
            <person name="Fu X."/>
            <person name="Schnable P.S."/>
            <person name="Li F."/>
            <person name="Zhang H."/>
            <person name="Feng B."/>
            <person name="Zhu X."/>
            <person name="Liu R."/>
            <person name="Schnable J.C."/>
            <person name="Zhu J.-K."/>
            <person name="Zhang H."/>
        </authorList>
    </citation>
    <scope>NUCLEOTIDE SEQUENCE [LARGE SCALE GENOMIC DNA]</scope>
</reference>
<sequence>MPSTGDNLNATDAAMTPCVYQTSVCFTWPNLMERQRHWIPKDNGMIRAFLVRFCLCCEPVTSYLANDSGRRQELSMIHKTFIEQLAESICQLTRKAHVGVVNQRSIVKDMMQHCNSSRLKESFLPASYNEQ</sequence>
<dbReference type="EMBL" id="PQIB02000007">
    <property type="protein sequence ID" value="RLN07893.1"/>
    <property type="molecule type" value="Genomic_DNA"/>
</dbReference>
<proteinExistence type="predicted"/>
<accession>A0A3L6RRW2</accession>
<organism evidence="1 2">
    <name type="scientific">Panicum miliaceum</name>
    <name type="common">Proso millet</name>
    <name type="synonym">Broomcorn millet</name>
    <dbReference type="NCBI Taxonomy" id="4540"/>
    <lineage>
        <taxon>Eukaryota</taxon>
        <taxon>Viridiplantae</taxon>
        <taxon>Streptophyta</taxon>
        <taxon>Embryophyta</taxon>
        <taxon>Tracheophyta</taxon>
        <taxon>Spermatophyta</taxon>
        <taxon>Magnoliopsida</taxon>
        <taxon>Liliopsida</taxon>
        <taxon>Poales</taxon>
        <taxon>Poaceae</taxon>
        <taxon>PACMAD clade</taxon>
        <taxon>Panicoideae</taxon>
        <taxon>Panicodae</taxon>
        <taxon>Paniceae</taxon>
        <taxon>Panicinae</taxon>
        <taxon>Panicum</taxon>
        <taxon>Panicum sect. Panicum</taxon>
    </lineage>
</organism>
<keyword evidence="2" id="KW-1185">Reference proteome</keyword>
<dbReference type="AlphaFoldDB" id="A0A3L6RRW2"/>
<gene>
    <name evidence="1" type="ORF">C2845_PM11G16160</name>
</gene>
<dbReference type="Proteomes" id="UP000275267">
    <property type="component" value="Unassembled WGS sequence"/>
</dbReference>
<name>A0A3L6RRW2_PANMI</name>
<evidence type="ECO:0000313" key="2">
    <source>
        <dbReference type="Proteomes" id="UP000275267"/>
    </source>
</evidence>
<evidence type="ECO:0000313" key="1">
    <source>
        <dbReference type="EMBL" id="RLN07893.1"/>
    </source>
</evidence>
<comment type="caution">
    <text evidence="1">The sequence shown here is derived from an EMBL/GenBank/DDBJ whole genome shotgun (WGS) entry which is preliminary data.</text>
</comment>
<protein>
    <submittedName>
        <fullName evidence="1">Uncharacterized protein</fullName>
    </submittedName>
</protein>